<evidence type="ECO:0000313" key="1">
    <source>
        <dbReference type="EMBL" id="VVT28518.1"/>
    </source>
</evidence>
<proteinExistence type="predicted"/>
<organism evidence="1 2">
    <name type="scientific">Sphingomonas aurantiaca</name>
    <dbReference type="NCBI Taxonomy" id="185949"/>
    <lineage>
        <taxon>Bacteria</taxon>
        <taxon>Pseudomonadati</taxon>
        <taxon>Pseudomonadota</taxon>
        <taxon>Alphaproteobacteria</taxon>
        <taxon>Sphingomonadales</taxon>
        <taxon>Sphingomonadaceae</taxon>
        <taxon>Sphingomonas</taxon>
    </lineage>
</organism>
<sequence length="98" mass="11367">MLVEIGMVAALRDPASSDLAILRQFHLESDYPFRTGVQRGRGVIQLDGNQLRRRRCSSGGQQGECQNRLQHRRHLLLATVRYRKRYRPSMTALLNEYL</sequence>
<protein>
    <submittedName>
        <fullName evidence="1">Uncharacterized protein</fullName>
    </submittedName>
</protein>
<dbReference type="AlphaFoldDB" id="A0A5E8AAN2"/>
<name>A0A5E8AAN2_9SPHN</name>
<gene>
    <name evidence="1" type="ORF">SPHINGO391_500207</name>
</gene>
<dbReference type="EMBL" id="CABVLI010000046">
    <property type="protein sequence ID" value="VVT28518.1"/>
    <property type="molecule type" value="Genomic_DNA"/>
</dbReference>
<dbReference type="Proteomes" id="UP000326857">
    <property type="component" value="Unassembled WGS sequence"/>
</dbReference>
<accession>A0A5E8AAN2</accession>
<reference evidence="1 2" key="1">
    <citation type="submission" date="2019-09" db="EMBL/GenBank/DDBJ databases">
        <authorList>
            <person name="Dittami M. S."/>
        </authorList>
    </citation>
    <scope>NUCLEOTIDE SEQUENCE [LARGE SCALE GENOMIC DNA]</scope>
    <source>
        <strain evidence="1">SPHINGO391</strain>
    </source>
</reference>
<evidence type="ECO:0000313" key="2">
    <source>
        <dbReference type="Proteomes" id="UP000326857"/>
    </source>
</evidence>